<name>A0A127AW42_9CAUD</name>
<dbReference type="InterPro" id="IPR003611">
    <property type="entry name" value="NUMOD3"/>
</dbReference>
<keyword evidence="2" id="KW-0540">Nuclease</keyword>
<dbReference type="SUPFAM" id="SSF64496">
    <property type="entry name" value="DNA-binding domain of intron-encoded endonucleases"/>
    <property type="match status" value="1"/>
</dbReference>
<dbReference type="EMBL" id="KT624200">
    <property type="protein sequence ID" value="AMM44909.1"/>
    <property type="molecule type" value="Genomic_DNA"/>
</dbReference>
<proteinExistence type="predicted"/>
<dbReference type="KEGG" id="vg:29125278"/>
<gene>
    <name evidence="2" type="ORF">SP15_110</name>
</gene>
<dbReference type="GO" id="GO:0003677">
    <property type="term" value="F:DNA binding"/>
    <property type="evidence" value="ECO:0007669"/>
    <property type="project" value="InterPro"/>
</dbReference>
<keyword evidence="2" id="KW-0378">Hydrolase</keyword>
<dbReference type="Proteomes" id="UP000203261">
    <property type="component" value="Segment"/>
</dbReference>
<dbReference type="GeneID" id="29125278"/>
<dbReference type="GO" id="GO:0004519">
    <property type="term" value="F:endonuclease activity"/>
    <property type="evidence" value="ECO:0007669"/>
    <property type="project" value="UniProtKB-KW"/>
</dbReference>
<accession>A0A127AW42</accession>
<evidence type="ECO:0000313" key="2">
    <source>
        <dbReference type="EMBL" id="AMM44909.1"/>
    </source>
</evidence>
<reference evidence="2 3" key="1">
    <citation type="submission" date="2015-08" db="EMBL/GenBank/DDBJ databases">
        <authorList>
            <person name="Babu N.S."/>
            <person name="Beckwith C.J."/>
            <person name="Beseler K.G."/>
            <person name="Brison A."/>
            <person name="Carone J.V."/>
            <person name="Caskin T.P."/>
            <person name="Diamond M."/>
            <person name="Durham M.E."/>
            <person name="Foxe J.M."/>
            <person name="Go M."/>
            <person name="Henderson B.A."/>
            <person name="Jones I.B."/>
            <person name="McGettigan J.A."/>
            <person name="Micheletti S.J."/>
            <person name="Nasrallah M.E."/>
            <person name="Ortiz D."/>
            <person name="Piller C.R."/>
            <person name="Privatt S.R."/>
            <person name="Schneider S.L."/>
            <person name="Sharp S."/>
            <person name="Smith T.C."/>
            <person name="Stanton J.D."/>
            <person name="Ullery H.E."/>
            <person name="Wilson R.J."/>
            <person name="Serrano M.G."/>
            <person name="Buck G."/>
            <person name="Lee V."/>
            <person name="Wang Y."/>
            <person name="Carvalho R."/>
            <person name="Voegtly L."/>
            <person name="Shi R."/>
            <person name="Duckworth R."/>
            <person name="Johnson A."/>
            <person name="Loviza R."/>
            <person name="Walstead R."/>
            <person name="Shah Z."/>
            <person name="Kiflezghi M."/>
            <person name="Wade K."/>
            <person name="Ball S.L."/>
            <person name="Bradley K.W."/>
            <person name="Asai D.J."/>
            <person name="Bowman C.A."/>
            <person name="Russell D.A."/>
            <person name="Pope W.H."/>
            <person name="Jacobs-Sera D."/>
            <person name="Hendrix R.W."/>
            <person name="Hatfull G.F."/>
        </authorList>
    </citation>
    <scope>NUCLEOTIDE SEQUENCE [LARGE SCALE GENOMIC DNA]</scope>
</reference>
<keyword evidence="2" id="KW-0255">Endonuclease</keyword>
<protein>
    <submittedName>
        <fullName evidence="2">Intron endonuclease</fullName>
    </submittedName>
</protein>
<dbReference type="InterPro" id="IPR000305">
    <property type="entry name" value="GIY-YIG_endonuc"/>
</dbReference>
<dbReference type="PROSITE" id="PS50164">
    <property type="entry name" value="GIY_YIG"/>
    <property type="match status" value="1"/>
</dbReference>
<organism evidence="2 3">
    <name type="scientific">Bacillus phage SP-15</name>
    <dbReference type="NCBI Taxonomy" id="1792032"/>
    <lineage>
        <taxon>Viruses</taxon>
        <taxon>Duplodnaviria</taxon>
        <taxon>Heunggongvirae</taxon>
        <taxon>Uroviricota</taxon>
        <taxon>Caudoviricetes</taxon>
        <taxon>Thornevirus</taxon>
        <taxon>Thornevirus SP15</taxon>
    </lineage>
</organism>
<sequence length="230" mass="26472">MFHKNRFIYVLKDGRDGVPFYVGSGVYGDRPTQHVELALGKSTFRRNAEHESMYKFIQEIAESGNEVKVEIPHEDLPYEEAMEVEENLTREIGTRYDGNGPLFNVKYGNKFPEGFRAGERNSFYGKSHSSEALEKMKTKRSKTWTCSEETKAKRSKNHRGPTSVKLYDKDMNLVSEFTQIKKCAEYLRDTHPELPFSNTMVNAYSKSGKLMNELYHIVRQGKEGSTTIES</sequence>
<evidence type="ECO:0000259" key="1">
    <source>
        <dbReference type="PROSITE" id="PS50164"/>
    </source>
</evidence>
<dbReference type="RefSeq" id="YP_009302498.1">
    <property type="nucleotide sequence ID" value="NC_031245.1"/>
</dbReference>
<feature type="domain" description="GIY-YIG" evidence="1">
    <location>
        <begin position="4"/>
        <end position="105"/>
    </location>
</feature>
<dbReference type="Pfam" id="PF07460">
    <property type="entry name" value="NUMOD3"/>
    <property type="match status" value="1"/>
</dbReference>
<keyword evidence="3" id="KW-1185">Reference proteome</keyword>
<dbReference type="SMART" id="SM00496">
    <property type="entry name" value="IENR2"/>
    <property type="match status" value="2"/>
</dbReference>
<evidence type="ECO:0000313" key="3">
    <source>
        <dbReference type="Proteomes" id="UP000203261"/>
    </source>
</evidence>